<dbReference type="RefSeq" id="WP_073083287.1">
    <property type="nucleotide sequence ID" value="NZ_FQXV01000025.1"/>
</dbReference>
<evidence type="ECO:0000313" key="3">
    <source>
        <dbReference type="EMBL" id="SHI24567.1"/>
    </source>
</evidence>
<organism evidence="3 4">
    <name type="scientific">Sporobacter termitidis DSM 10068</name>
    <dbReference type="NCBI Taxonomy" id="1123282"/>
    <lineage>
        <taxon>Bacteria</taxon>
        <taxon>Bacillati</taxon>
        <taxon>Bacillota</taxon>
        <taxon>Clostridia</taxon>
        <taxon>Eubacteriales</taxon>
        <taxon>Oscillospiraceae</taxon>
        <taxon>Sporobacter</taxon>
    </lineage>
</organism>
<protein>
    <submittedName>
        <fullName evidence="3">Uncharacterized protein YjcR</fullName>
    </submittedName>
</protein>
<dbReference type="Proteomes" id="UP000183995">
    <property type="component" value="Unassembled WGS sequence"/>
</dbReference>
<dbReference type="Pfam" id="PF06056">
    <property type="entry name" value="Terminase_5"/>
    <property type="match status" value="1"/>
</dbReference>
<dbReference type="EMBL" id="FQXV01000025">
    <property type="protein sequence ID" value="SHI24567.1"/>
    <property type="molecule type" value="Genomic_DNA"/>
</dbReference>
<gene>
    <name evidence="3" type="ORF">SAMN02745823_03845</name>
</gene>
<feature type="domain" description="Terminase ATPase subunit N-terminal" evidence="2">
    <location>
        <begin position="11"/>
        <end position="46"/>
    </location>
</feature>
<keyword evidence="4" id="KW-1185">Reference proteome</keyword>
<feature type="region of interest" description="Disordered" evidence="1">
    <location>
        <begin position="50"/>
        <end position="82"/>
    </location>
</feature>
<dbReference type="InterPro" id="IPR010332">
    <property type="entry name" value="ATPase_terminase-su_N"/>
</dbReference>
<proteinExistence type="predicted"/>
<evidence type="ECO:0000256" key="1">
    <source>
        <dbReference type="SAM" id="MobiDB-lite"/>
    </source>
</evidence>
<dbReference type="OrthoDB" id="9768556at2"/>
<dbReference type="STRING" id="1123282.SAMN02745823_03845"/>
<evidence type="ECO:0000313" key="4">
    <source>
        <dbReference type="Proteomes" id="UP000183995"/>
    </source>
</evidence>
<reference evidence="3 4" key="1">
    <citation type="submission" date="2016-11" db="EMBL/GenBank/DDBJ databases">
        <authorList>
            <person name="Jaros S."/>
            <person name="Januszkiewicz K."/>
            <person name="Wedrychowicz H."/>
        </authorList>
    </citation>
    <scope>NUCLEOTIDE SEQUENCE [LARGE SCALE GENOMIC DNA]</scope>
    <source>
        <strain evidence="3 4">DSM 10068</strain>
    </source>
</reference>
<accession>A0A1M5ZJV8</accession>
<sequence length="247" mass="27873">MSRTPNEKALEAHDLYRQGRLLVEISDALGVPVGTVRSWKNRQKWDCNATPKRNVAKRRGGQPGNKNAVGHASSSPAENKNAEKHGFFSKWLPEETQEILQVIGGSNPLDLLWDNIQLQYAAIVRAQKIMHVKDQDDMTKVLKRQKETSGLSFDGWEKEYELQFAWDKQANFLQAQSRAMKTLESMIKQYDEMLHKDWAAATEEQKARIAALKAKAQTDDPGSTEDDGFMAALIGKVDEVWSDESGE</sequence>
<evidence type="ECO:0000259" key="2">
    <source>
        <dbReference type="Pfam" id="PF06056"/>
    </source>
</evidence>
<name>A0A1M5ZJV8_9FIRM</name>
<dbReference type="AlphaFoldDB" id="A0A1M5ZJV8"/>
<dbReference type="NCBIfam" id="NF040601">
    <property type="entry name" value="TerS_not_xtmA"/>
    <property type="match status" value="1"/>
</dbReference>